<evidence type="ECO:0000256" key="4">
    <source>
        <dbReference type="ARBA" id="ARBA00022840"/>
    </source>
</evidence>
<feature type="domain" description="ABC transporter" evidence="7">
    <location>
        <begin position="2"/>
        <end position="241"/>
    </location>
</feature>
<dbReference type="Gene3D" id="3.40.50.300">
    <property type="entry name" value="P-loop containing nucleotide triphosphate hydrolases"/>
    <property type="match status" value="1"/>
</dbReference>
<keyword evidence="2" id="KW-0472">Membrane</keyword>
<dbReference type="SMART" id="SM00382">
    <property type="entry name" value="AAA"/>
    <property type="match status" value="1"/>
</dbReference>
<dbReference type="InterPro" id="IPR027417">
    <property type="entry name" value="P-loop_NTPase"/>
</dbReference>
<evidence type="ECO:0000256" key="5">
    <source>
        <dbReference type="ARBA" id="ARBA00022967"/>
    </source>
</evidence>
<protein>
    <recommendedName>
        <fullName evidence="7">ABC transporter domain-containing protein</fullName>
    </recommendedName>
</protein>
<evidence type="ECO:0000256" key="2">
    <source>
        <dbReference type="ARBA" id="ARBA00022475"/>
    </source>
</evidence>
<dbReference type="Proteomes" id="UP000180280">
    <property type="component" value="Unassembled WGS sequence"/>
</dbReference>
<dbReference type="SUPFAM" id="SSF52540">
    <property type="entry name" value="P-loop containing nucleoside triphosphate hydrolases"/>
    <property type="match status" value="1"/>
</dbReference>
<dbReference type="RefSeq" id="WP_071112424.1">
    <property type="nucleotide sequence ID" value="NZ_MKCT01000015.1"/>
</dbReference>
<dbReference type="InterPro" id="IPR003593">
    <property type="entry name" value="AAA+_ATPase"/>
</dbReference>
<gene>
    <name evidence="8" type="ORF">BI344_14865</name>
</gene>
<evidence type="ECO:0000256" key="6">
    <source>
        <dbReference type="ARBA" id="ARBA00037066"/>
    </source>
</evidence>
<reference evidence="8 9" key="1">
    <citation type="submission" date="2016-09" db="EMBL/GenBank/DDBJ databases">
        <title>Chromobacterium muskegensis sp. nov., an insecticidal bacterium isolated from Sphagnum bogs.</title>
        <authorList>
            <person name="Sparks M.E."/>
            <person name="Blackburn M.B."/>
            <person name="Gundersen-Rindal D.E."/>
            <person name="Mitchell A."/>
            <person name="Farrar R."/>
            <person name="Kuhar D."/>
        </authorList>
    </citation>
    <scope>NUCLEOTIDE SEQUENCE [LARGE SCALE GENOMIC DNA]</scope>
    <source>
        <strain evidence="8 9">14B-1</strain>
    </source>
</reference>
<dbReference type="PANTHER" id="PTHR42794:SF1">
    <property type="entry name" value="HEMIN IMPORT ATP-BINDING PROTEIN HMUV"/>
    <property type="match status" value="1"/>
</dbReference>
<evidence type="ECO:0000313" key="9">
    <source>
        <dbReference type="Proteomes" id="UP000180280"/>
    </source>
</evidence>
<comment type="caution">
    <text evidence="8">The sequence shown here is derived from an EMBL/GenBank/DDBJ whole genome shotgun (WGS) entry which is preliminary data.</text>
</comment>
<keyword evidence="9" id="KW-1185">Reference proteome</keyword>
<comment type="function">
    <text evidence="6">Part of the ABC transporter complex HmuTUV involved in hemin import. Responsible for energy coupling to the transport system.</text>
</comment>
<accession>A0ABX3CEA9</accession>
<sequence>MLEADHLTLDRNGRRLLTDISLALQPGELLIALGPNGAGKSSLLKLLSGLWQPDSGEIHLAGQALRAMPAAGLASWRAVVEQHPVTPAGWVGEELVAAGAYRYAGAHASQIRQAIGQALELTGGQPLARRPLAELSGGERQRLQLARALCQLLLSPQPERYLLLDEPTAALDFAVADELMSQVRRLCHRLGIGGLAVVHDLNLALRHADKVLLLDNGRAAGYGGNQEMMQLERLEAVYGVRLAELTHPDQPWRAFIPYPAHCRRRADPYCVPAANLPS</sequence>
<dbReference type="PROSITE" id="PS50893">
    <property type="entry name" value="ABC_TRANSPORTER_2"/>
    <property type="match status" value="1"/>
</dbReference>
<name>A0ABX3CEA9_9NEIS</name>
<proteinExistence type="predicted"/>
<dbReference type="Pfam" id="PF00005">
    <property type="entry name" value="ABC_tran"/>
    <property type="match status" value="1"/>
</dbReference>
<dbReference type="EMBL" id="MKCT01000015">
    <property type="protein sequence ID" value="OHX20636.1"/>
    <property type="molecule type" value="Genomic_DNA"/>
</dbReference>
<keyword evidence="1" id="KW-0813">Transport</keyword>
<keyword evidence="2" id="KW-1003">Cell membrane</keyword>
<evidence type="ECO:0000256" key="3">
    <source>
        <dbReference type="ARBA" id="ARBA00022741"/>
    </source>
</evidence>
<dbReference type="PROSITE" id="PS00211">
    <property type="entry name" value="ABC_TRANSPORTER_1"/>
    <property type="match status" value="1"/>
</dbReference>
<evidence type="ECO:0000256" key="1">
    <source>
        <dbReference type="ARBA" id="ARBA00022448"/>
    </source>
</evidence>
<dbReference type="CDD" id="cd03214">
    <property type="entry name" value="ABC_Iron-Siderophores_B12_Hemin"/>
    <property type="match status" value="1"/>
</dbReference>
<evidence type="ECO:0000313" key="8">
    <source>
        <dbReference type="EMBL" id="OHX20636.1"/>
    </source>
</evidence>
<dbReference type="PANTHER" id="PTHR42794">
    <property type="entry name" value="HEMIN IMPORT ATP-BINDING PROTEIN HMUV"/>
    <property type="match status" value="1"/>
</dbReference>
<dbReference type="InterPro" id="IPR017871">
    <property type="entry name" value="ABC_transporter-like_CS"/>
</dbReference>
<dbReference type="InterPro" id="IPR003439">
    <property type="entry name" value="ABC_transporter-like_ATP-bd"/>
</dbReference>
<keyword evidence="3" id="KW-0547">Nucleotide-binding</keyword>
<keyword evidence="4" id="KW-0067">ATP-binding</keyword>
<organism evidence="8 9">
    <name type="scientific">Chromobacterium sphagni</name>
    <dbReference type="NCBI Taxonomy" id="1903179"/>
    <lineage>
        <taxon>Bacteria</taxon>
        <taxon>Pseudomonadati</taxon>
        <taxon>Pseudomonadota</taxon>
        <taxon>Betaproteobacteria</taxon>
        <taxon>Neisseriales</taxon>
        <taxon>Chromobacteriaceae</taxon>
        <taxon>Chromobacterium</taxon>
    </lineage>
</organism>
<evidence type="ECO:0000259" key="7">
    <source>
        <dbReference type="PROSITE" id="PS50893"/>
    </source>
</evidence>
<keyword evidence="5" id="KW-1278">Translocase</keyword>